<feature type="transmembrane region" description="Helical" evidence="5">
    <location>
        <begin position="213"/>
        <end position="230"/>
    </location>
</feature>
<evidence type="ECO:0000259" key="6">
    <source>
        <dbReference type="PROSITE" id="PS51292"/>
    </source>
</evidence>
<dbReference type="PANTHER" id="PTHR46347">
    <property type="entry name" value="RING/FYVE/PHD ZINC FINGER SUPERFAMILY PROTEIN"/>
    <property type="match status" value="1"/>
</dbReference>
<feature type="domain" description="RING-CH-type" evidence="6">
    <location>
        <begin position="20"/>
        <end position="106"/>
    </location>
</feature>
<organism evidence="7 8">
    <name type="scientific">Penicillium decumbens</name>
    <dbReference type="NCBI Taxonomy" id="69771"/>
    <lineage>
        <taxon>Eukaryota</taxon>
        <taxon>Fungi</taxon>
        <taxon>Dikarya</taxon>
        <taxon>Ascomycota</taxon>
        <taxon>Pezizomycotina</taxon>
        <taxon>Eurotiomycetes</taxon>
        <taxon>Eurotiomycetidae</taxon>
        <taxon>Eurotiales</taxon>
        <taxon>Aspergillaceae</taxon>
        <taxon>Penicillium</taxon>
    </lineage>
</organism>
<dbReference type="InterPro" id="IPR011016">
    <property type="entry name" value="Znf_RING-CH"/>
</dbReference>
<comment type="caution">
    <text evidence="7">The sequence shown here is derived from an EMBL/GenBank/DDBJ whole genome shotgun (WGS) entry which is preliminary data.</text>
</comment>
<keyword evidence="1" id="KW-0479">Metal-binding</keyword>
<dbReference type="Proteomes" id="UP000191522">
    <property type="component" value="Unassembled WGS sequence"/>
</dbReference>
<keyword evidence="2" id="KW-0863">Zinc-finger</keyword>
<evidence type="ECO:0000313" key="7">
    <source>
        <dbReference type="EMBL" id="OQD70472.1"/>
    </source>
</evidence>
<evidence type="ECO:0000313" key="8">
    <source>
        <dbReference type="Proteomes" id="UP000191522"/>
    </source>
</evidence>
<evidence type="ECO:0000256" key="2">
    <source>
        <dbReference type="ARBA" id="ARBA00022771"/>
    </source>
</evidence>
<evidence type="ECO:0000256" key="5">
    <source>
        <dbReference type="SAM" id="Phobius"/>
    </source>
</evidence>
<dbReference type="EMBL" id="MDYL01000023">
    <property type="protein sequence ID" value="OQD70472.1"/>
    <property type="molecule type" value="Genomic_DNA"/>
</dbReference>
<keyword evidence="5" id="KW-1133">Transmembrane helix</keyword>
<dbReference type="STRING" id="69771.A0A1V6P0V7"/>
<feature type="region of interest" description="Disordered" evidence="4">
    <location>
        <begin position="1"/>
        <end position="21"/>
    </location>
</feature>
<dbReference type="AlphaFoldDB" id="A0A1V6P0V7"/>
<feature type="transmembrane region" description="Helical" evidence="5">
    <location>
        <begin position="174"/>
        <end position="193"/>
    </location>
</feature>
<keyword evidence="5" id="KW-0472">Membrane</keyword>
<dbReference type="SUPFAM" id="SSF57850">
    <property type="entry name" value="RING/U-box"/>
    <property type="match status" value="1"/>
</dbReference>
<accession>A0A1V6P0V7</accession>
<dbReference type="InterPro" id="IPR013083">
    <property type="entry name" value="Znf_RING/FYVE/PHD"/>
</dbReference>
<dbReference type="PROSITE" id="PS51292">
    <property type="entry name" value="ZF_RING_CH"/>
    <property type="match status" value="1"/>
</dbReference>
<reference evidence="8" key="1">
    <citation type="journal article" date="2017" name="Nat. Microbiol.">
        <title>Global analysis of biosynthetic gene clusters reveals vast potential of secondary metabolite production in Penicillium species.</title>
        <authorList>
            <person name="Nielsen J.C."/>
            <person name="Grijseels S."/>
            <person name="Prigent S."/>
            <person name="Ji B."/>
            <person name="Dainat J."/>
            <person name="Nielsen K.F."/>
            <person name="Frisvad J.C."/>
            <person name="Workman M."/>
            <person name="Nielsen J."/>
        </authorList>
    </citation>
    <scope>NUCLEOTIDE SEQUENCE [LARGE SCALE GENOMIC DNA]</scope>
    <source>
        <strain evidence="8">IBT 11843</strain>
    </source>
</reference>
<dbReference type="OMA" id="CLQSWRH"/>
<feature type="compositionally biased region" description="Polar residues" evidence="4">
    <location>
        <begin position="1"/>
        <end position="10"/>
    </location>
</feature>
<dbReference type="OrthoDB" id="264354at2759"/>
<sequence>MSDATAQPESATHDSTESTDPGYPPRVCRICLESVLPTFQPSEFLQRPRVVYESEESGRLLRPCQCKGSSRYVHENCLQTWRHADPRYGVRNYWQCPTCGFQYRLQRLTWAKWISSAGTQLLLTIAILLFTVFILGFIADPILDLYLGPVDVYAELEEELDEGASWIAHLVKGLASLGLLSFVRSIWFFSPFWGPRSGIMAGRTTGRDRARSLNWLVIVIGIGTFLWAVYKGVRSWSRRTLERAGERVMDVPLPEDDEDVKTE</sequence>
<protein>
    <recommendedName>
        <fullName evidence="6">RING-CH-type domain-containing protein</fullName>
    </recommendedName>
</protein>
<dbReference type="Gene3D" id="3.30.40.10">
    <property type="entry name" value="Zinc/RING finger domain, C3HC4 (zinc finger)"/>
    <property type="match status" value="1"/>
</dbReference>
<name>A0A1V6P0V7_PENDC</name>
<gene>
    <name evidence="7" type="ORF">PENDEC_c023G03597</name>
</gene>
<proteinExistence type="predicted"/>
<feature type="transmembrane region" description="Helical" evidence="5">
    <location>
        <begin position="121"/>
        <end position="139"/>
    </location>
</feature>
<evidence type="ECO:0000256" key="4">
    <source>
        <dbReference type="SAM" id="MobiDB-lite"/>
    </source>
</evidence>
<dbReference type="PANTHER" id="PTHR46347:SF1">
    <property type="entry name" value="RING_FYVE_PHD ZINC FINGER SUPERFAMILY PROTEIN"/>
    <property type="match status" value="1"/>
</dbReference>
<dbReference type="SMART" id="SM00744">
    <property type="entry name" value="RINGv"/>
    <property type="match status" value="1"/>
</dbReference>
<evidence type="ECO:0000256" key="3">
    <source>
        <dbReference type="ARBA" id="ARBA00022833"/>
    </source>
</evidence>
<evidence type="ECO:0000256" key="1">
    <source>
        <dbReference type="ARBA" id="ARBA00022723"/>
    </source>
</evidence>
<keyword evidence="8" id="KW-1185">Reference proteome</keyword>
<dbReference type="GO" id="GO:0008270">
    <property type="term" value="F:zinc ion binding"/>
    <property type="evidence" value="ECO:0007669"/>
    <property type="project" value="UniProtKB-KW"/>
</dbReference>
<dbReference type="Pfam" id="PF12906">
    <property type="entry name" value="RINGv"/>
    <property type="match status" value="1"/>
</dbReference>
<dbReference type="CDD" id="cd16495">
    <property type="entry name" value="RING_CH-C4HC3_MARCH"/>
    <property type="match status" value="1"/>
</dbReference>
<keyword evidence="3" id="KW-0862">Zinc</keyword>
<keyword evidence="5" id="KW-0812">Transmembrane</keyword>